<evidence type="ECO:0008006" key="4">
    <source>
        <dbReference type="Google" id="ProtNLM"/>
    </source>
</evidence>
<keyword evidence="3" id="KW-1185">Reference proteome</keyword>
<keyword evidence="1" id="KW-0732">Signal</keyword>
<dbReference type="EMBL" id="FOGB01000005">
    <property type="protein sequence ID" value="SEQ60320.1"/>
    <property type="molecule type" value="Genomic_DNA"/>
</dbReference>
<evidence type="ECO:0000313" key="3">
    <source>
        <dbReference type="Proteomes" id="UP000198749"/>
    </source>
</evidence>
<gene>
    <name evidence="2" type="ORF">SAMN03080615_02085</name>
</gene>
<dbReference type="STRING" id="355243.SAMN03080615_02085"/>
<name>A0A1H9HDC2_9GAMM</name>
<sequence>MVRLLMFTLWVFSYPAFADSDSQICLNAIKENPKQVHLNNYCLSAANDENPNIQYAVGMSFGYAGNSEKELYYYNLAAKGSFAPAYLALGHVLRSSPYNDEENAIKWYEKYANTKQSGYGYSAILLSKLYAKHGNDTKSQYWLSVCKESDYSGCGN</sequence>
<organism evidence="2 3">
    <name type="scientific">Amphritea atlantica</name>
    <dbReference type="NCBI Taxonomy" id="355243"/>
    <lineage>
        <taxon>Bacteria</taxon>
        <taxon>Pseudomonadati</taxon>
        <taxon>Pseudomonadota</taxon>
        <taxon>Gammaproteobacteria</taxon>
        <taxon>Oceanospirillales</taxon>
        <taxon>Oceanospirillaceae</taxon>
        <taxon>Amphritea</taxon>
    </lineage>
</organism>
<dbReference type="Proteomes" id="UP000198749">
    <property type="component" value="Unassembled WGS sequence"/>
</dbReference>
<feature type="chain" id="PRO_5011474729" description="Sel1 repeat-containing protein" evidence="1">
    <location>
        <begin position="19"/>
        <end position="156"/>
    </location>
</feature>
<feature type="signal peptide" evidence="1">
    <location>
        <begin position="1"/>
        <end position="18"/>
    </location>
</feature>
<dbReference type="Gene3D" id="1.25.40.10">
    <property type="entry name" value="Tetratricopeptide repeat domain"/>
    <property type="match status" value="1"/>
</dbReference>
<accession>A0A1H9HDC2</accession>
<proteinExistence type="predicted"/>
<dbReference type="SUPFAM" id="SSF81901">
    <property type="entry name" value="HCP-like"/>
    <property type="match status" value="1"/>
</dbReference>
<protein>
    <recommendedName>
        <fullName evidence="4">Sel1 repeat-containing protein</fullName>
    </recommendedName>
</protein>
<evidence type="ECO:0000313" key="2">
    <source>
        <dbReference type="EMBL" id="SEQ60320.1"/>
    </source>
</evidence>
<evidence type="ECO:0000256" key="1">
    <source>
        <dbReference type="SAM" id="SignalP"/>
    </source>
</evidence>
<dbReference type="InterPro" id="IPR011990">
    <property type="entry name" value="TPR-like_helical_dom_sf"/>
</dbReference>
<dbReference type="AlphaFoldDB" id="A0A1H9HDC2"/>
<reference evidence="3" key="1">
    <citation type="submission" date="2016-10" db="EMBL/GenBank/DDBJ databases">
        <authorList>
            <person name="Varghese N."/>
            <person name="Submissions S."/>
        </authorList>
    </citation>
    <scope>NUCLEOTIDE SEQUENCE [LARGE SCALE GENOMIC DNA]</scope>
    <source>
        <strain evidence="3">DSM 18887</strain>
    </source>
</reference>